<comment type="catalytic activity">
    <reaction evidence="9">
        <text>DNA(n) + a 2'-deoxyribonucleoside 5'-triphosphate = DNA(n+1) + diphosphate</text>
        <dbReference type="Rhea" id="RHEA:22508"/>
        <dbReference type="Rhea" id="RHEA-COMP:17339"/>
        <dbReference type="Rhea" id="RHEA-COMP:17340"/>
        <dbReference type="ChEBI" id="CHEBI:33019"/>
        <dbReference type="ChEBI" id="CHEBI:61560"/>
        <dbReference type="ChEBI" id="CHEBI:173112"/>
        <dbReference type="EC" id="2.7.7.49"/>
    </reaction>
</comment>
<dbReference type="GO" id="GO:0003723">
    <property type="term" value="F:RNA binding"/>
    <property type="evidence" value="ECO:0007669"/>
    <property type="project" value="InterPro"/>
</dbReference>
<comment type="similarity">
    <text evidence="8">Belongs to the bacterial reverse transcriptase family.</text>
</comment>
<evidence type="ECO:0000256" key="5">
    <source>
        <dbReference type="ARBA" id="ARBA00022842"/>
    </source>
</evidence>
<evidence type="ECO:0000313" key="12">
    <source>
        <dbReference type="Proteomes" id="UP000295722"/>
    </source>
</evidence>
<dbReference type="Pfam" id="PF00078">
    <property type="entry name" value="RVT_1"/>
    <property type="match status" value="1"/>
</dbReference>
<dbReference type="CDD" id="cd03487">
    <property type="entry name" value="RT_Bac_retron_II"/>
    <property type="match status" value="1"/>
</dbReference>
<evidence type="ECO:0000256" key="7">
    <source>
        <dbReference type="ARBA" id="ARBA00023118"/>
    </source>
</evidence>
<keyword evidence="12" id="KW-1185">Reference proteome</keyword>
<dbReference type="InterPro" id="IPR043502">
    <property type="entry name" value="DNA/RNA_pol_sf"/>
</dbReference>
<keyword evidence="6 11" id="KW-0695">RNA-directed DNA polymerase</keyword>
<evidence type="ECO:0000259" key="10">
    <source>
        <dbReference type="PROSITE" id="PS50878"/>
    </source>
</evidence>
<dbReference type="GO" id="GO:0051607">
    <property type="term" value="P:defense response to virus"/>
    <property type="evidence" value="ECO:0007669"/>
    <property type="project" value="UniProtKB-KW"/>
</dbReference>
<dbReference type="InterPro" id="IPR051083">
    <property type="entry name" value="GrpII_Intron_Splice-Mob/Def"/>
</dbReference>
<dbReference type="PANTHER" id="PTHR34047">
    <property type="entry name" value="NUCLEAR INTRON MATURASE 1, MITOCHONDRIAL-RELATED"/>
    <property type="match status" value="1"/>
</dbReference>
<accession>A0A4R5MCM0</accession>
<proteinExistence type="inferred from homology"/>
<evidence type="ECO:0000313" key="11">
    <source>
        <dbReference type="EMBL" id="TDG24682.1"/>
    </source>
</evidence>
<keyword evidence="3" id="KW-0548">Nucleotidyltransferase</keyword>
<organism evidence="11 12">
    <name type="scientific">Paraburkholderia silviterrae</name>
    <dbReference type="NCBI Taxonomy" id="2528715"/>
    <lineage>
        <taxon>Bacteria</taxon>
        <taxon>Pseudomonadati</taxon>
        <taxon>Pseudomonadota</taxon>
        <taxon>Betaproteobacteria</taxon>
        <taxon>Burkholderiales</taxon>
        <taxon>Burkholderiaceae</taxon>
        <taxon>Paraburkholderia</taxon>
    </lineage>
</organism>
<evidence type="ECO:0000256" key="1">
    <source>
        <dbReference type="ARBA" id="ARBA00012493"/>
    </source>
</evidence>
<keyword evidence="2" id="KW-0808">Transferase</keyword>
<dbReference type="Proteomes" id="UP000295722">
    <property type="component" value="Unassembled WGS sequence"/>
</dbReference>
<dbReference type="EC" id="2.7.7.49" evidence="1"/>
<comment type="caution">
    <text evidence="11">The sequence shown here is derived from an EMBL/GenBank/DDBJ whole genome shotgun (WGS) entry which is preliminary data.</text>
</comment>
<dbReference type="SUPFAM" id="SSF56672">
    <property type="entry name" value="DNA/RNA polymerases"/>
    <property type="match status" value="1"/>
</dbReference>
<dbReference type="GO" id="GO:0003964">
    <property type="term" value="F:RNA-directed DNA polymerase activity"/>
    <property type="evidence" value="ECO:0007669"/>
    <property type="project" value="UniProtKB-KW"/>
</dbReference>
<evidence type="ECO:0000256" key="2">
    <source>
        <dbReference type="ARBA" id="ARBA00022679"/>
    </source>
</evidence>
<dbReference type="AlphaFoldDB" id="A0A4R5MCM0"/>
<dbReference type="InterPro" id="IPR000477">
    <property type="entry name" value="RT_dom"/>
</dbReference>
<sequence length="318" mass="35505">MNIVERMSNELSVPQSLLESALLLAHVRFRKIKVPKRSGGERVMIQPASELKLVLSWLDSRVLSNAPVSPIATAFEPGTSIVKNARTHSKSLYSVRIDLSNFFPSIRSRDLLLALSRSRELLPEWASGGDFETLVRNACFDRADRLPVGYMTSPRIANIVMLELDTALATAVSRDTVRFGQAVLTRYADDFVFSTDKKGACNEFLSEMRSLLASTPSPKLSINEAKTRFMSRKGGTTLITGLRVNNDGDVGIHANYRDHIRMLLKLFSTGRLKPAENEKLRGHLAFIEHADPDLFTRLSFRYHAEIAKLRGHPSLNPA</sequence>
<dbReference type="NCBIfam" id="NF038233">
    <property type="entry name" value="retron_St85_RT"/>
    <property type="match status" value="1"/>
</dbReference>
<dbReference type="InterPro" id="IPR000123">
    <property type="entry name" value="Reverse_transcriptase_msDNA"/>
</dbReference>
<keyword evidence="7" id="KW-0051">Antiviral defense</keyword>
<gene>
    <name evidence="11" type="ORF">EYW47_09030</name>
</gene>
<dbReference type="PANTHER" id="PTHR34047:SF7">
    <property type="entry name" value="RNA-DIRECTED DNA POLYMERASE"/>
    <property type="match status" value="1"/>
</dbReference>
<reference evidence="11 12" key="1">
    <citation type="submission" date="2019-03" db="EMBL/GenBank/DDBJ databases">
        <title>Paraburkholderia sp. 4M-K11, isolated from subtropical forest soil.</title>
        <authorList>
            <person name="Gao Z.-H."/>
            <person name="Qiu L.-H."/>
        </authorList>
    </citation>
    <scope>NUCLEOTIDE SEQUENCE [LARGE SCALE GENOMIC DNA]</scope>
    <source>
        <strain evidence="11 12">4M-K11</strain>
    </source>
</reference>
<evidence type="ECO:0000256" key="3">
    <source>
        <dbReference type="ARBA" id="ARBA00022695"/>
    </source>
</evidence>
<dbReference type="EMBL" id="SMRP01000003">
    <property type="protein sequence ID" value="TDG24682.1"/>
    <property type="molecule type" value="Genomic_DNA"/>
</dbReference>
<evidence type="ECO:0000256" key="9">
    <source>
        <dbReference type="ARBA" id="ARBA00048173"/>
    </source>
</evidence>
<protein>
    <recommendedName>
        <fullName evidence="1">RNA-directed DNA polymerase</fullName>
        <ecNumber evidence="1">2.7.7.49</ecNumber>
    </recommendedName>
</protein>
<dbReference type="PROSITE" id="PS50878">
    <property type="entry name" value="RT_POL"/>
    <property type="match status" value="1"/>
</dbReference>
<name>A0A4R5MCM0_9BURK</name>
<evidence type="ECO:0000256" key="8">
    <source>
        <dbReference type="ARBA" id="ARBA00034120"/>
    </source>
</evidence>
<dbReference type="GO" id="GO:0046872">
    <property type="term" value="F:metal ion binding"/>
    <property type="evidence" value="ECO:0007669"/>
    <property type="project" value="UniProtKB-KW"/>
</dbReference>
<evidence type="ECO:0000256" key="4">
    <source>
        <dbReference type="ARBA" id="ARBA00022723"/>
    </source>
</evidence>
<feature type="domain" description="Reverse transcriptase" evidence="10">
    <location>
        <begin position="1"/>
        <end position="244"/>
    </location>
</feature>
<keyword evidence="4" id="KW-0479">Metal-binding</keyword>
<dbReference type="RefSeq" id="WP_133194519.1">
    <property type="nucleotide sequence ID" value="NZ_JBHUCW010000006.1"/>
</dbReference>
<dbReference type="OrthoDB" id="7055795at2"/>
<evidence type="ECO:0000256" key="6">
    <source>
        <dbReference type="ARBA" id="ARBA00022918"/>
    </source>
</evidence>
<keyword evidence="5" id="KW-0460">Magnesium</keyword>
<dbReference type="PRINTS" id="PR00866">
    <property type="entry name" value="RNADNAPOLMS"/>
</dbReference>